<reference evidence="1 2" key="1">
    <citation type="journal article" date="2015" name="J. Biotechnol.">
        <title>Complete genome sequence of Pseudomonas rhizosphaerae IH5T (=DSM 16299T), a phosphate-solubilizing rhizobacterium for bacterial biofertilizer.</title>
        <authorList>
            <person name="Kwak Y."/>
            <person name="Jung B.K."/>
            <person name="Shin J.H."/>
        </authorList>
    </citation>
    <scope>NUCLEOTIDE SEQUENCE [LARGE SCALE GENOMIC DNA]</scope>
    <source>
        <strain evidence="1">DSM 16299</strain>
    </source>
</reference>
<dbReference type="STRING" id="216142.LT40_20035"/>
<dbReference type="AlphaFoldDB" id="A0A089YYL7"/>
<proteinExistence type="predicted"/>
<dbReference type="PANTHER" id="PTHR39431:SF1">
    <property type="entry name" value="FRPA_C-RELATED PROTEIN"/>
    <property type="match status" value="1"/>
</dbReference>
<evidence type="ECO:0000313" key="2">
    <source>
        <dbReference type="Proteomes" id="UP000029499"/>
    </source>
</evidence>
<keyword evidence="2" id="KW-1185">Reference proteome</keyword>
<sequence>MDLNGDGVGLTSLHANAVAFDMNNDSNSNDRTSWVGPADGLLVMDINENDQIDSIAELVSEHLGAPGPLDIGSEQSIFGSGFAALTSFDLNEDNVIDGRDAVWQRLQVWVDSNMDGLSWIDENANGLRDEGEVSELHSLSDLDITQISLAKVDLGVLDEGGNKLLSAGSFVMGGEAQEILEVGFQVLLAKDREVELSTKTLAKLEAQVARLTDAMAVAGDVSPSGNYAAFGVTEPLELSLAVGS</sequence>
<name>A0A089YYL7_9PSED</name>
<dbReference type="PANTHER" id="PTHR39431">
    <property type="entry name" value="FRPA/C-RELATED PROTEIN"/>
    <property type="match status" value="1"/>
</dbReference>
<dbReference type="KEGG" id="prh:LT40_20035"/>
<organism evidence="1 2">
    <name type="scientific">Pseudomonas rhizosphaerae</name>
    <dbReference type="NCBI Taxonomy" id="216142"/>
    <lineage>
        <taxon>Bacteria</taxon>
        <taxon>Pseudomonadati</taxon>
        <taxon>Pseudomonadota</taxon>
        <taxon>Gammaproteobacteria</taxon>
        <taxon>Pseudomonadales</taxon>
        <taxon>Pseudomonadaceae</taxon>
        <taxon>Pseudomonas</taxon>
    </lineage>
</organism>
<dbReference type="Proteomes" id="UP000029499">
    <property type="component" value="Chromosome"/>
</dbReference>
<evidence type="ECO:0000313" key="1">
    <source>
        <dbReference type="EMBL" id="AIS19552.1"/>
    </source>
</evidence>
<evidence type="ECO:0008006" key="3">
    <source>
        <dbReference type="Google" id="ProtNLM"/>
    </source>
</evidence>
<dbReference type="EMBL" id="CP009533">
    <property type="protein sequence ID" value="AIS19552.1"/>
    <property type="molecule type" value="Genomic_DNA"/>
</dbReference>
<gene>
    <name evidence="1" type="ORF">LT40_20035</name>
</gene>
<protein>
    <recommendedName>
        <fullName evidence="3">Haemolysin-type calcium binding-related domain-containing protein</fullName>
    </recommendedName>
</protein>
<accession>A0A089YYL7</accession>
<dbReference type="HOGENOM" id="CLU_105823_0_0_6"/>
<dbReference type="eggNOG" id="COG2931">
    <property type="taxonomic scope" value="Bacteria"/>
</dbReference>